<reference evidence="2" key="1">
    <citation type="journal article" date="2019" name="Int. J. Syst. Evol. Microbiol.">
        <title>The Global Catalogue of Microorganisms (GCM) 10K type strain sequencing project: providing services to taxonomists for standard genome sequencing and annotation.</title>
        <authorList>
            <consortium name="The Broad Institute Genomics Platform"/>
            <consortium name="The Broad Institute Genome Sequencing Center for Infectious Disease"/>
            <person name="Wu L."/>
            <person name="Ma J."/>
        </authorList>
    </citation>
    <scope>NUCLEOTIDE SEQUENCE [LARGE SCALE GENOMIC DNA]</scope>
    <source>
        <strain evidence="2">JCM 3106</strain>
    </source>
</reference>
<accession>A0ABP6K7Z1</accession>
<dbReference type="Proteomes" id="UP001499930">
    <property type="component" value="Unassembled WGS sequence"/>
</dbReference>
<evidence type="ECO:0000313" key="1">
    <source>
        <dbReference type="EMBL" id="GAA2990494.1"/>
    </source>
</evidence>
<keyword evidence="2" id="KW-1185">Reference proteome</keyword>
<evidence type="ECO:0000313" key="2">
    <source>
        <dbReference type="Proteomes" id="UP001499930"/>
    </source>
</evidence>
<dbReference type="RefSeq" id="WP_344888424.1">
    <property type="nucleotide sequence ID" value="NZ_BAAAWD010000004.1"/>
</dbReference>
<gene>
    <name evidence="1" type="ORF">GCM10017559_08140</name>
</gene>
<protein>
    <submittedName>
        <fullName evidence="1">Uncharacterized protein</fullName>
    </submittedName>
</protein>
<dbReference type="EMBL" id="BAAAWD010000004">
    <property type="protein sequence ID" value="GAA2990494.1"/>
    <property type="molecule type" value="Genomic_DNA"/>
</dbReference>
<name>A0ABP6K7Z1_9ACTN</name>
<sequence>MTTPVRQPDPTRPGRWCPEHGMQECTKKRKGGAVCHGAAITGLDACRMHAGQRLDVAKAKGEALTAWSALHAEPSVSATEAVLGMLQMSWARVHLYAGLLRRQVEEAQNAPGPGSGVLGEEAGPGAGLIGYTRSANAELGLYATGEAVRGLASLEGQERDRCVRFAKVCHDMGIAEQQVRLAEHQGAMLAAVIRGTLDAHLGRVLEVLGNSAEAETIRRSWQGWVETIVPAQIELVAGGDSRG</sequence>
<organism evidence="1 2">
    <name type="scientific">Streptosporangium longisporum</name>
    <dbReference type="NCBI Taxonomy" id="46187"/>
    <lineage>
        <taxon>Bacteria</taxon>
        <taxon>Bacillati</taxon>
        <taxon>Actinomycetota</taxon>
        <taxon>Actinomycetes</taxon>
        <taxon>Streptosporangiales</taxon>
        <taxon>Streptosporangiaceae</taxon>
        <taxon>Streptosporangium</taxon>
    </lineage>
</organism>
<proteinExistence type="predicted"/>
<comment type="caution">
    <text evidence="1">The sequence shown here is derived from an EMBL/GenBank/DDBJ whole genome shotgun (WGS) entry which is preliminary data.</text>
</comment>